<proteinExistence type="predicted"/>
<keyword evidence="3 6" id="KW-0812">Transmembrane</keyword>
<keyword evidence="8" id="KW-1185">Reference proteome</keyword>
<evidence type="ECO:0000313" key="7">
    <source>
        <dbReference type="EMBL" id="KGX91095.1"/>
    </source>
</evidence>
<gene>
    <name evidence="7" type="ORF">N781_05175</name>
</gene>
<dbReference type="Proteomes" id="UP000030528">
    <property type="component" value="Unassembled WGS sequence"/>
</dbReference>
<feature type="transmembrane region" description="Helical" evidence="6">
    <location>
        <begin position="7"/>
        <end position="27"/>
    </location>
</feature>
<evidence type="ECO:0000256" key="3">
    <source>
        <dbReference type="ARBA" id="ARBA00022692"/>
    </source>
</evidence>
<dbReference type="PANTHER" id="PTHR33931:SF2">
    <property type="entry name" value="HOLIN-LIKE PROTEIN CIDA"/>
    <property type="match status" value="1"/>
</dbReference>
<feature type="transmembrane region" description="Helical" evidence="6">
    <location>
        <begin position="93"/>
        <end position="117"/>
    </location>
</feature>
<dbReference type="STRING" id="1385510.GCA_000425205_02622"/>
<keyword evidence="7" id="KW-0378">Hydrolase</keyword>
<evidence type="ECO:0000313" key="8">
    <source>
        <dbReference type="Proteomes" id="UP000030528"/>
    </source>
</evidence>
<dbReference type="Pfam" id="PF03788">
    <property type="entry name" value="LrgA"/>
    <property type="match status" value="1"/>
</dbReference>
<keyword evidence="5 6" id="KW-0472">Membrane</keyword>
<organism evidence="7 8">
    <name type="scientific">Pontibacillus halophilus JSM 076056 = DSM 19796</name>
    <dbReference type="NCBI Taxonomy" id="1385510"/>
    <lineage>
        <taxon>Bacteria</taxon>
        <taxon>Bacillati</taxon>
        <taxon>Bacillota</taxon>
        <taxon>Bacilli</taxon>
        <taxon>Bacillales</taxon>
        <taxon>Bacillaceae</taxon>
        <taxon>Pontibacillus</taxon>
    </lineage>
</organism>
<keyword evidence="2" id="KW-1003">Cell membrane</keyword>
<dbReference type="AlphaFoldDB" id="A0A0A5GIX8"/>
<name>A0A0A5GIX8_9BACI</name>
<dbReference type="RefSeq" id="WP_026800943.1">
    <property type="nucleotide sequence ID" value="NZ_AULI01000011.1"/>
</dbReference>
<keyword evidence="4 6" id="KW-1133">Transmembrane helix</keyword>
<feature type="transmembrane region" description="Helical" evidence="6">
    <location>
        <begin position="66"/>
        <end position="87"/>
    </location>
</feature>
<dbReference type="EMBL" id="AVPE01000011">
    <property type="protein sequence ID" value="KGX91095.1"/>
    <property type="molecule type" value="Genomic_DNA"/>
</dbReference>
<accession>A0A0A5GIX8</accession>
<evidence type="ECO:0000256" key="5">
    <source>
        <dbReference type="ARBA" id="ARBA00023136"/>
    </source>
</evidence>
<comment type="caution">
    <text evidence="7">The sequence shown here is derived from an EMBL/GenBank/DDBJ whole genome shotgun (WGS) entry which is preliminary data.</text>
</comment>
<evidence type="ECO:0000256" key="1">
    <source>
        <dbReference type="ARBA" id="ARBA00004651"/>
    </source>
</evidence>
<dbReference type="eggNOG" id="COG1380">
    <property type="taxonomic scope" value="Bacteria"/>
</dbReference>
<sequence>MTTFKQLIQIVIQIAVLFGFSFVGGWLGQTLNLPIPGSIIGLILLFIGLLTKVVPVPFVEKGATTLLHYLTLLFVPATVGIMNYLDIFTGKRLLLVAVVIISTLCTMAASGLTAQVLGKKVTEAERQEESV</sequence>
<comment type="subcellular location">
    <subcellularLocation>
        <location evidence="1">Cell membrane</location>
        <topology evidence="1">Multi-pass membrane protein</topology>
    </subcellularLocation>
</comment>
<protein>
    <submittedName>
        <fullName evidence="7">Murein hydrolase LrgA</fullName>
    </submittedName>
</protein>
<evidence type="ECO:0000256" key="4">
    <source>
        <dbReference type="ARBA" id="ARBA00022989"/>
    </source>
</evidence>
<reference evidence="7 8" key="1">
    <citation type="submission" date="2013-08" db="EMBL/GenBank/DDBJ databases">
        <authorList>
            <person name="Huang J."/>
            <person name="Wang G."/>
        </authorList>
    </citation>
    <scope>NUCLEOTIDE SEQUENCE [LARGE SCALE GENOMIC DNA]</scope>
    <source>
        <strain evidence="7 8">JSM 076056</strain>
    </source>
</reference>
<dbReference type="NCBIfam" id="NF002460">
    <property type="entry name" value="PRK01658.1"/>
    <property type="match status" value="1"/>
</dbReference>
<dbReference type="GO" id="GO:0005886">
    <property type="term" value="C:plasma membrane"/>
    <property type="evidence" value="ECO:0007669"/>
    <property type="project" value="UniProtKB-SubCell"/>
</dbReference>
<dbReference type="PANTHER" id="PTHR33931">
    <property type="entry name" value="HOLIN-LIKE PROTEIN CIDA-RELATED"/>
    <property type="match status" value="1"/>
</dbReference>
<dbReference type="GO" id="GO:0016787">
    <property type="term" value="F:hydrolase activity"/>
    <property type="evidence" value="ECO:0007669"/>
    <property type="project" value="UniProtKB-KW"/>
</dbReference>
<evidence type="ECO:0000256" key="2">
    <source>
        <dbReference type="ARBA" id="ARBA00022475"/>
    </source>
</evidence>
<dbReference type="InterPro" id="IPR005538">
    <property type="entry name" value="LrgA/CidA"/>
</dbReference>
<feature type="transmembrane region" description="Helical" evidence="6">
    <location>
        <begin position="33"/>
        <end position="54"/>
    </location>
</feature>
<evidence type="ECO:0000256" key="6">
    <source>
        <dbReference type="SAM" id="Phobius"/>
    </source>
</evidence>